<proteinExistence type="predicted"/>
<feature type="compositionally biased region" description="Basic residues" evidence="1">
    <location>
        <begin position="134"/>
        <end position="157"/>
    </location>
</feature>
<evidence type="ECO:0000256" key="1">
    <source>
        <dbReference type="SAM" id="MobiDB-lite"/>
    </source>
</evidence>
<reference evidence="2" key="1">
    <citation type="submission" date="2021-01" db="EMBL/GenBank/DDBJ databases">
        <title>Phytophthora aleatoria, a newly-described species from Pinus radiata is distinct from Phytophthora cactorum isolates based on comparative genomics.</title>
        <authorList>
            <person name="Mcdougal R."/>
            <person name="Panda P."/>
            <person name="Williams N."/>
            <person name="Studholme D.J."/>
        </authorList>
    </citation>
    <scope>NUCLEOTIDE SEQUENCE</scope>
    <source>
        <strain evidence="2">NZFS 4037</strain>
    </source>
</reference>
<organism evidence="2 3">
    <name type="scientific">Phytophthora aleatoria</name>
    <dbReference type="NCBI Taxonomy" id="2496075"/>
    <lineage>
        <taxon>Eukaryota</taxon>
        <taxon>Sar</taxon>
        <taxon>Stramenopiles</taxon>
        <taxon>Oomycota</taxon>
        <taxon>Peronosporomycetes</taxon>
        <taxon>Peronosporales</taxon>
        <taxon>Peronosporaceae</taxon>
        <taxon>Phytophthora</taxon>
    </lineage>
</organism>
<comment type="caution">
    <text evidence="2">The sequence shown here is derived from an EMBL/GenBank/DDBJ whole genome shotgun (WGS) entry which is preliminary data.</text>
</comment>
<dbReference type="AlphaFoldDB" id="A0A8J5MHM8"/>
<sequence length="178" mass="19597">MPVHVGLAKDVKRHIDEVSSVFVPSEDELEEENRPPPGQCQTPRPAPGPPGTLSAPTAALLTTADSPTVAENPGEVEESSRASQGNVCADTFDGYDSTGTLPPFSLSDDEEPTIDEVEAKRLPSYRQRSLRPVLLRKKQNRPVQRLRLRPHKPRHPSRSSLDRRCSRASTLSEIIGQF</sequence>
<feature type="compositionally biased region" description="Low complexity" evidence="1">
    <location>
        <begin position="51"/>
        <end position="68"/>
    </location>
</feature>
<accession>A0A8J5MHM8</accession>
<evidence type="ECO:0000313" key="2">
    <source>
        <dbReference type="EMBL" id="KAG6974705.1"/>
    </source>
</evidence>
<keyword evidence="3" id="KW-1185">Reference proteome</keyword>
<name>A0A8J5MHM8_9STRA</name>
<dbReference type="Proteomes" id="UP000709295">
    <property type="component" value="Unassembled WGS sequence"/>
</dbReference>
<gene>
    <name evidence="2" type="ORF">JG688_00002927</name>
</gene>
<dbReference type="EMBL" id="JAENGY010000083">
    <property type="protein sequence ID" value="KAG6974705.1"/>
    <property type="molecule type" value="Genomic_DNA"/>
</dbReference>
<feature type="compositionally biased region" description="Acidic residues" evidence="1">
    <location>
        <begin position="107"/>
        <end position="116"/>
    </location>
</feature>
<feature type="region of interest" description="Disordered" evidence="1">
    <location>
        <begin position="19"/>
        <end position="166"/>
    </location>
</feature>
<protein>
    <submittedName>
        <fullName evidence="2">Uncharacterized protein</fullName>
    </submittedName>
</protein>
<evidence type="ECO:0000313" key="3">
    <source>
        <dbReference type="Proteomes" id="UP000709295"/>
    </source>
</evidence>